<protein>
    <submittedName>
        <fullName evidence="1">Uncharacterized protein</fullName>
    </submittedName>
</protein>
<dbReference type="SUPFAM" id="SSF48208">
    <property type="entry name" value="Six-hairpin glycosidases"/>
    <property type="match status" value="1"/>
</dbReference>
<accession>A0A382PD57</accession>
<reference evidence="1" key="1">
    <citation type="submission" date="2018-05" db="EMBL/GenBank/DDBJ databases">
        <authorList>
            <person name="Lanie J.A."/>
            <person name="Ng W.-L."/>
            <person name="Kazmierczak K.M."/>
            <person name="Andrzejewski T.M."/>
            <person name="Davidsen T.M."/>
            <person name="Wayne K.J."/>
            <person name="Tettelin H."/>
            <person name="Glass J.I."/>
            <person name="Rusch D."/>
            <person name="Podicherti R."/>
            <person name="Tsui H.-C.T."/>
            <person name="Winkler M.E."/>
        </authorList>
    </citation>
    <scope>NUCLEOTIDE SEQUENCE</scope>
</reference>
<organism evidence="1">
    <name type="scientific">marine metagenome</name>
    <dbReference type="NCBI Taxonomy" id="408172"/>
    <lineage>
        <taxon>unclassified sequences</taxon>
        <taxon>metagenomes</taxon>
        <taxon>ecological metagenomes</taxon>
    </lineage>
</organism>
<dbReference type="AlphaFoldDB" id="A0A382PD57"/>
<name>A0A382PD57_9ZZZZ</name>
<evidence type="ECO:0000313" key="1">
    <source>
        <dbReference type="EMBL" id="SVC70760.1"/>
    </source>
</evidence>
<gene>
    <name evidence="1" type="ORF">METZ01_LOCUS323614</name>
</gene>
<dbReference type="GO" id="GO:0005975">
    <property type="term" value="P:carbohydrate metabolic process"/>
    <property type="evidence" value="ECO:0007669"/>
    <property type="project" value="InterPro"/>
</dbReference>
<dbReference type="InterPro" id="IPR008928">
    <property type="entry name" value="6-hairpin_glycosidase_sf"/>
</dbReference>
<sequence>MNNEAASIKADASANKLLKKINYLYVDSKGYWKARQPDGSSYEIKHCYDFFTVINTIGDALPQSQKNEMVAFFMKELKTDKWMRALSESDENAVFSIRPDHQWNGAYTAWPSQALLALFKSGYKNEALDWIEGLAHSANQGPFGQAHFSETIVDEDAGGARKSPADQPFHCDWICSSNGNWINVLFEGIFGLKPTVFNGISANPILEDVELLGLKYQGTIYDVTKDGLKSRE</sequence>
<dbReference type="EMBL" id="UINC01106237">
    <property type="protein sequence ID" value="SVC70760.1"/>
    <property type="molecule type" value="Genomic_DNA"/>
</dbReference>
<proteinExistence type="predicted"/>